<name>S9THL7_9TRYP</name>
<keyword evidence="1" id="KW-0812">Transmembrane</keyword>
<gene>
    <name evidence="2" type="ORF">STCU_11741</name>
</gene>
<dbReference type="EMBL" id="ATMH01011717">
    <property type="protein sequence ID" value="EPY15828.1"/>
    <property type="molecule type" value="Genomic_DNA"/>
</dbReference>
<sequence>MFLFFFHTNYRKSVSGIFCLFVHSFPFCAMLSCTDIVSLAEFLILIATFFVFLICFPFFFLRHFKYHIKIDFLSFLLFFFAFTLINRECFVVIVLSFKLMFFVFLSHQLSKECLRYFLSFRSFISLLCDAAMH</sequence>
<evidence type="ECO:0000256" key="1">
    <source>
        <dbReference type="SAM" id="Phobius"/>
    </source>
</evidence>
<feature type="transmembrane region" description="Helical" evidence="1">
    <location>
        <begin position="43"/>
        <end position="61"/>
    </location>
</feature>
<accession>S9THL7</accession>
<keyword evidence="1" id="KW-0472">Membrane</keyword>
<reference evidence="2 3" key="1">
    <citation type="journal article" date="2013" name="PLoS ONE">
        <title>Predicting the Proteins of Angomonas deanei, Strigomonas culicis and Their Respective Endosymbionts Reveals New Aspects of the Trypanosomatidae Family.</title>
        <authorList>
            <person name="Motta M.C."/>
            <person name="Martins A.C."/>
            <person name="de Souza S.S."/>
            <person name="Catta-Preta C.M."/>
            <person name="Silva R."/>
            <person name="Klein C.C."/>
            <person name="de Almeida L.G."/>
            <person name="de Lima Cunha O."/>
            <person name="Ciapina L.P."/>
            <person name="Brocchi M."/>
            <person name="Colabardini A.C."/>
            <person name="de Araujo Lima B."/>
            <person name="Machado C.R."/>
            <person name="de Almeida Soares C.M."/>
            <person name="Probst C.M."/>
            <person name="de Menezes C.B."/>
            <person name="Thompson C.E."/>
            <person name="Bartholomeu D.C."/>
            <person name="Gradia D.F."/>
            <person name="Pavoni D.P."/>
            <person name="Grisard E.C."/>
            <person name="Fantinatti-Garboggini F."/>
            <person name="Marchini F.K."/>
            <person name="Rodrigues-Luiz G.F."/>
            <person name="Wagner G."/>
            <person name="Goldman G.H."/>
            <person name="Fietto J.L."/>
            <person name="Elias M.C."/>
            <person name="Goldman M.H."/>
            <person name="Sagot M.F."/>
            <person name="Pereira M."/>
            <person name="Stoco P.H."/>
            <person name="de Mendonca-Neto R.P."/>
            <person name="Teixeira S.M."/>
            <person name="Maciel T.E."/>
            <person name="de Oliveira Mendes T.A."/>
            <person name="Urmenyi T.P."/>
            <person name="de Souza W."/>
            <person name="Schenkman S."/>
            <person name="de Vasconcelos A.T."/>
        </authorList>
    </citation>
    <scope>NUCLEOTIDE SEQUENCE [LARGE SCALE GENOMIC DNA]</scope>
</reference>
<comment type="caution">
    <text evidence="2">The sequence shown here is derived from an EMBL/GenBank/DDBJ whole genome shotgun (WGS) entry which is preliminary data.</text>
</comment>
<dbReference type="AlphaFoldDB" id="S9THL7"/>
<proteinExistence type="predicted"/>
<keyword evidence="1" id="KW-1133">Transmembrane helix</keyword>
<evidence type="ECO:0000313" key="2">
    <source>
        <dbReference type="EMBL" id="EPY15828.1"/>
    </source>
</evidence>
<protein>
    <submittedName>
        <fullName evidence="2">Uncharacterized protein</fullName>
    </submittedName>
</protein>
<keyword evidence="3" id="KW-1185">Reference proteome</keyword>
<evidence type="ECO:0000313" key="3">
    <source>
        <dbReference type="Proteomes" id="UP000015354"/>
    </source>
</evidence>
<dbReference type="Proteomes" id="UP000015354">
    <property type="component" value="Unassembled WGS sequence"/>
</dbReference>
<feature type="transmembrane region" description="Helical" evidence="1">
    <location>
        <begin position="68"/>
        <end position="85"/>
    </location>
</feature>
<organism evidence="2 3">
    <name type="scientific">Strigomonas culicis</name>
    <dbReference type="NCBI Taxonomy" id="28005"/>
    <lineage>
        <taxon>Eukaryota</taxon>
        <taxon>Discoba</taxon>
        <taxon>Euglenozoa</taxon>
        <taxon>Kinetoplastea</taxon>
        <taxon>Metakinetoplastina</taxon>
        <taxon>Trypanosomatida</taxon>
        <taxon>Trypanosomatidae</taxon>
        <taxon>Strigomonadinae</taxon>
        <taxon>Strigomonas</taxon>
    </lineage>
</organism>